<sequence>MTVVSVFATNPSYTYLGAGEAQIKLNLSHPGQRVEACVQRSKSELAELAPNMRSQMKCSRERAEIKLELDMDGQVLFRGTAVPAGFRRDGSSSFYEKFFISAGEHQITVRMNDGDPSKPFTHVLSQIVNVKPTQNLIVGFNENEHKFYFK</sequence>
<dbReference type="EMBL" id="MCGG01000002">
    <property type="protein sequence ID" value="OEJ69706.1"/>
    <property type="molecule type" value="Genomic_DNA"/>
</dbReference>
<proteinExistence type="predicted"/>
<name>A0A1E5QC90_9PROT</name>
<dbReference type="Proteomes" id="UP000095347">
    <property type="component" value="Unassembled WGS sequence"/>
</dbReference>
<gene>
    <name evidence="1" type="ORF">BEN30_01760</name>
</gene>
<organism evidence="1 2">
    <name type="scientific">Magnetovibrio blakemorei</name>
    <dbReference type="NCBI Taxonomy" id="28181"/>
    <lineage>
        <taxon>Bacteria</taxon>
        <taxon>Pseudomonadati</taxon>
        <taxon>Pseudomonadota</taxon>
        <taxon>Alphaproteobacteria</taxon>
        <taxon>Rhodospirillales</taxon>
        <taxon>Magnetovibrionaceae</taxon>
        <taxon>Magnetovibrio</taxon>
    </lineage>
</organism>
<dbReference type="AlphaFoldDB" id="A0A1E5QC90"/>
<accession>A0A1E5QC90</accession>
<comment type="caution">
    <text evidence="1">The sequence shown here is derived from an EMBL/GenBank/DDBJ whole genome shotgun (WGS) entry which is preliminary data.</text>
</comment>
<evidence type="ECO:0000313" key="1">
    <source>
        <dbReference type="EMBL" id="OEJ69706.1"/>
    </source>
</evidence>
<protein>
    <submittedName>
        <fullName evidence="1">Uncharacterized protein</fullName>
    </submittedName>
</protein>
<evidence type="ECO:0000313" key="2">
    <source>
        <dbReference type="Proteomes" id="UP000095347"/>
    </source>
</evidence>
<reference evidence="2" key="1">
    <citation type="submission" date="2016-07" db="EMBL/GenBank/DDBJ databases">
        <authorList>
            <person name="Florea S."/>
            <person name="Webb J.S."/>
            <person name="Jaromczyk J."/>
            <person name="Schardl C.L."/>
        </authorList>
    </citation>
    <scope>NUCLEOTIDE SEQUENCE [LARGE SCALE GENOMIC DNA]</scope>
    <source>
        <strain evidence="2">MV-1</strain>
    </source>
</reference>
<keyword evidence="2" id="KW-1185">Reference proteome</keyword>